<feature type="compositionally biased region" description="Basic residues" evidence="1">
    <location>
        <begin position="27"/>
        <end position="36"/>
    </location>
</feature>
<protein>
    <submittedName>
        <fullName evidence="2">Nipped-B-like protein B</fullName>
    </submittedName>
</protein>
<name>A0AAJ0F5J3_9PEZI</name>
<evidence type="ECO:0000313" key="3">
    <source>
        <dbReference type="Proteomes" id="UP001239445"/>
    </source>
</evidence>
<feature type="compositionally biased region" description="Basic and acidic residues" evidence="1">
    <location>
        <begin position="37"/>
        <end position="55"/>
    </location>
</feature>
<evidence type="ECO:0000313" key="2">
    <source>
        <dbReference type="EMBL" id="KAK1751423.1"/>
    </source>
</evidence>
<feature type="region of interest" description="Disordered" evidence="1">
    <location>
        <begin position="1"/>
        <end position="99"/>
    </location>
</feature>
<proteinExistence type="predicted"/>
<keyword evidence="3" id="KW-1185">Reference proteome</keyword>
<reference evidence="2" key="1">
    <citation type="submission" date="2023-06" db="EMBL/GenBank/DDBJ databases">
        <title>Genome-scale phylogeny and comparative genomics of the fungal order Sordariales.</title>
        <authorList>
            <consortium name="Lawrence Berkeley National Laboratory"/>
            <person name="Hensen N."/>
            <person name="Bonometti L."/>
            <person name="Westerberg I."/>
            <person name="Brannstrom I.O."/>
            <person name="Guillou S."/>
            <person name="Cros-Aarteil S."/>
            <person name="Calhoun S."/>
            <person name="Haridas S."/>
            <person name="Kuo A."/>
            <person name="Mondo S."/>
            <person name="Pangilinan J."/>
            <person name="Riley R."/>
            <person name="Labutti K."/>
            <person name="Andreopoulos B."/>
            <person name="Lipzen A."/>
            <person name="Chen C."/>
            <person name="Yanf M."/>
            <person name="Daum C."/>
            <person name="Ng V."/>
            <person name="Clum A."/>
            <person name="Steindorff A."/>
            <person name="Ohm R."/>
            <person name="Martin F."/>
            <person name="Silar P."/>
            <person name="Natvig D."/>
            <person name="Lalanne C."/>
            <person name="Gautier V."/>
            <person name="Ament-Velasquez S.L."/>
            <person name="Kruys A."/>
            <person name="Hutchinson M.I."/>
            <person name="Powell A.J."/>
            <person name="Barry K."/>
            <person name="Miller A.N."/>
            <person name="Grigoriev I.V."/>
            <person name="Debuchy R."/>
            <person name="Gladieux P."/>
            <person name="Thoren M.H."/>
            <person name="Johannesson H."/>
        </authorList>
    </citation>
    <scope>NUCLEOTIDE SEQUENCE</scope>
    <source>
        <strain evidence="2">PSN4</strain>
    </source>
</reference>
<accession>A0AAJ0F5J3</accession>
<feature type="compositionally biased region" description="Pro residues" evidence="1">
    <location>
        <begin position="127"/>
        <end position="136"/>
    </location>
</feature>
<feature type="compositionally biased region" description="Low complexity" evidence="1">
    <location>
        <begin position="76"/>
        <end position="92"/>
    </location>
</feature>
<feature type="compositionally biased region" description="Polar residues" evidence="1">
    <location>
        <begin position="59"/>
        <end position="68"/>
    </location>
</feature>
<dbReference type="AlphaFoldDB" id="A0AAJ0F5J3"/>
<gene>
    <name evidence="2" type="ORF">QBC47DRAFT_307747</name>
</gene>
<dbReference type="EMBL" id="MU839842">
    <property type="protein sequence ID" value="KAK1751423.1"/>
    <property type="molecule type" value="Genomic_DNA"/>
</dbReference>
<comment type="caution">
    <text evidence="2">The sequence shown here is derived from an EMBL/GenBank/DDBJ whole genome shotgun (WGS) entry which is preliminary data.</text>
</comment>
<feature type="region of interest" description="Disordered" evidence="1">
    <location>
        <begin position="119"/>
        <end position="151"/>
    </location>
</feature>
<feature type="compositionally biased region" description="Basic and acidic residues" evidence="1">
    <location>
        <begin position="137"/>
        <end position="151"/>
    </location>
</feature>
<evidence type="ECO:0000256" key="1">
    <source>
        <dbReference type="SAM" id="MobiDB-lite"/>
    </source>
</evidence>
<organism evidence="2 3">
    <name type="scientific">Echria macrotheca</name>
    <dbReference type="NCBI Taxonomy" id="438768"/>
    <lineage>
        <taxon>Eukaryota</taxon>
        <taxon>Fungi</taxon>
        <taxon>Dikarya</taxon>
        <taxon>Ascomycota</taxon>
        <taxon>Pezizomycotina</taxon>
        <taxon>Sordariomycetes</taxon>
        <taxon>Sordariomycetidae</taxon>
        <taxon>Sordariales</taxon>
        <taxon>Schizotheciaceae</taxon>
        <taxon>Echria</taxon>
    </lineage>
</organism>
<sequence length="553" mass="62758">MRRDSLGSLCRPPSRGSGRDNGTPPRSKPREKRSRHRDPEKEVYVYVDREKESLKQRMCRTNSTTPSPNRHGRTRSLSISGTPSPMSSFSSYDSERDRNHNHRPLVKYYHQDPFNLSSPKIRATWPSSPPESPPRSPDPDWERDRNQDRRRDRYERGFQIIEQRQSHSAAPRLSISPLPDDVRFGIQRMSLGPDARILSTRSSSFDVDRRRKSVSMSPGRAATSVHRPPSPQYTKVHVLILTWSFHDLRTASYTAPPTADYVSLEEETRRVRDTFQAYGYKVHEYLIPMTEPTVAMQAKLRQFCKMASDDTLLIVYYHGHGGLDEHNELVFSSHEHPANSEWSQAAAAELYTAILDRDACDCHGRTERYNELLKKYERYRPVAEVKWDDICDDVLGAPCDSLLVLDCCSAGGANLGRANWQLPTGQAYTKHLFAACGFESTTSDDMTAVMCDVLEEWVPGQGLHRDPSLGRRNDALSTPSVVSPFLTTKKLHQIMEHRLQKDKGGSQPIFKQLLPHDPEQYITLPHLLGPGTIGYGQAGRSRGRGRGGKGFFE</sequence>
<feature type="region of interest" description="Disordered" evidence="1">
    <location>
        <begin position="202"/>
        <end position="229"/>
    </location>
</feature>
<dbReference type="Proteomes" id="UP001239445">
    <property type="component" value="Unassembled WGS sequence"/>
</dbReference>